<protein>
    <recommendedName>
        <fullName evidence="4 12">GDP-Man:Man(3)GlcNAc(2)-PP-Dol alpha-1,2-mannosyltransferase</fullName>
        <ecNumber evidence="3 12">2.4.1.131</ecNumber>
    </recommendedName>
</protein>
<evidence type="ECO:0000256" key="9">
    <source>
        <dbReference type="ARBA" id="ARBA00022989"/>
    </source>
</evidence>
<dbReference type="GO" id="GO:0005789">
    <property type="term" value="C:endoplasmic reticulum membrane"/>
    <property type="evidence" value="ECO:0007669"/>
    <property type="project" value="UniProtKB-SubCell"/>
</dbReference>
<dbReference type="Proteomes" id="UP001140074">
    <property type="component" value="Unassembled WGS sequence"/>
</dbReference>
<dbReference type="InterPro" id="IPR038013">
    <property type="entry name" value="ALG11"/>
</dbReference>
<dbReference type="GO" id="GO:0006487">
    <property type="term" value="P:protein N-linked glycosylation"/>
    <property type="evidence" value="ECO:0007669"/>
    <property type="project" value="TreeGrafter"/>
</dbReference>
<evidence type="ECO:0000256" key="7">
    <source>
        <dbReference type="ARBA" id="ARBA00022692"/>
    </source>
</evidence>
<evidence type="ECO:0000313" key="16">
    <source>
        <dbReference type="Proteomes" id="UP001140074"/>
    </source>
</evidence>
<dbReference type="SUPFAM" id="SSF53756">
    <property type="entry name" value="UDP-Glycosyltransferase/glycogen phosphorylase"/>
    <property type="match status" value="1"/>
</dbReference>
<comment type="subcellular location">
    <subcellularLocation>
        <location evidence="1">Endoplasmic reticulum membrane</location>
        <topology evidence="1">Single-pass membrane protein</topology>
    </subcellularLocation>
</comment>
<comment type="pathway">
    <text evidence="2 12">Protein modification; protein glycosylation.</text>
</comment>
<comment type="caution">
    <text evidence="15">The sequence shown here is derived from an EMBL/GenBank/DDBJ whole genome shotgun (WGS) entry which is preliminary data.</text>
</comment>
<dbReference type="GO" id="GO:0004377">
    <property type="term" value="F:GDP-Man:Man(3)GlcNAc(2)-PP-Dol alpha-1,2-mannosyltransferase activity"/>
    <property type="evidence" value="ECO:0007669"/>
    <property type="project" value="UniProtKB-UniRule"/>
</dbReference>
<keyword evidence="5 12" id="KW-0328">Glycosyltransferase</keyword>
<comment type="catalytic activity">
    <reaction evidence="11 12">
        <text>an alpha-D-Man-(1-&gt;3)-[alpha-D-Man-(1-&gt;6)]-beta-D-Man-(1-&gt;4)-beta-D-GlcNAc-(1-&gt;4)-alpha-D-GlcNAc-diphospho-di-trans,poly-cis-dolichol + 2 GDP-alpha-D-mannose = an alpha-D-Man-(1-&gt;2)-alpha-D-Man-(1-&gt;2)-alpha-D-Man-(1-&gt;3)-[alpha-D-Man-(1-&gt;6)]-beta-D-Man-(1-&gt;4)-beta-D-GlcNAc-(1-&gt;4)-alpha-D-GlcNAc-diphospho-di-trans,poly-cis-dolichol + 2 GDP + 2 H(+)</text>
        <dbReference type="Rhea" id="RHEA:29523"/>
        <dbReference type="Rhea" id="RHEA-COMP:19515"/>
        <dbReference type="Rhea" id="RHEA-COMP:19516"/>
        <dbReference type="ChEBI" id="CHEBI:15378"/>
        <dbReference type="ChEBI" id="CHEBI:57527"/>
        <dbReference type="ChEBI" id="CHEBI:58189"/>
        <dbReference type="ChEBI" id="CHEBI:132511"/>
        <dbReference type="ChEBI" id="CHEBI:132515"/>
        <dbReference type="EC" id="2.4.1.131"/>
    </reaction>
    <physiologicalReaction direction="left-to-right" evidence="11 12">
        <dbReference type="Rhea" id="RHEA:29524"/>
    </physiologicalReaction>
</comment>
<dbReference type="InterPro" id="IPR001296">
    <property type="entry name" value="Glyco_trans_1"/>
</dbReference>
<keyword evidence="16" id="KW-1185">Reference proteome</keyword>
<evidence type="ECO:0000256" key="12">
    <source>
        <dbReference type="RuleBase" id="RU367051"/>
    </source>
</evidence>
<dbReference type="EMBL" id="JANBUY010000049">
    <property type="protein sequence ID" value="KAJ2865910.1"/>
    <property type="molecule type" value="Genomic_DNA"/>
</dbReference>
<keyword evidence="10 12" id="KW-0472">Membrane</keyword>
<evidence type="ECO:0000256" key="1">
    <source>
        <dbReference type="ARBA" id="ARBA00004389"/>
    </source>
</evidence>
<dbReference type="Pfam" id="PF15924">
    <property type="entry name" value="ALG11_N"/>
    <property type="match status" value="1"/>
</dbReference>
<sequence length="545" mass="60592">MPTIESFIHLCFLVGLPIMGIVAVVMAIQTFTLGTQAHQEACKDKVKASTNPDTSTHEAYYLGFFHPYPNAGGGGERVLWTMIKAIQDKYPFIVCVIYSGDSLSRDSLLRNVQAKFGLTIRADTIYIVELSGRWWVDYKFPRLTLLMQSLGSVALASQAIHRFCPDVFVETVGFAFTYPLVRLLSARIPIVAYTHYPAISSDMQTMVSSREAGFNNEAIAKSAWMSALKSVYYKAFALVYSFAGSFASTIMTNSTWTQNHIVKLFGNPKMTKVVYPPCDTQALADFALAPRQPLIVSLAQFRPEKNHKLQIEAFAHLLHIRPDFVMPRTESPMDSECLLEKCRDSLAYPVLVMIGGARNIEDEARAEELRQMAKRLGVDRQVLVIVNAPWSRILEWLQLAKVGMHTMRDEHFGINIVEMMAAGLLTIAHDSAGPKLDIIAPAIRSAQDVPTDKEVEEFNAGLDKGMGVLQMGFPVGFVATTAEEFAESMSIALSADEGLVGAVQRAARATASTKFSEDAFRDAFYKRFSPVIRWLDNQRSPNDDE</sequence>
<evidence type="ECO:0000256" key="8">
    <source>
        <dbReference type="ARBA" id="ARBA00022824"/>
    </source>
</evidence>
<keyword evidence="7 12" id="KW-0812">Transmembrane</keyword>
<dbReference type="AlphaFoldDB" id="A0A9W8IMZ3"/>
<dbReference type="PANTHER" id="PTHR45919:SF1">
    <property type="entry name" value="GDP-MAN:MAN(3)GLCNAC(2)-PP-DOL ALPHA-1,2-MANNOSYLTRANSFERASE"/>
    <property type="match status" value="1"/>
</dbReference>
<evidence type="ECO:0000256" key="2">
    <source>
        <dbReference type="ARBA" id="ARBA00004922"/>
    </source>
</evidence>
<keyword evidence="9 12" id="KW-1133">Transmembrane helix</keyword>
<accession>A0A9W8IMZ3</accession>
<dbReference type="Pfam" id="PF00534">
    <property type="entry name" value="Glycos_transf_1"/>
    <property type="match status" value="1"/>
</dbReference>
<keyword evidence="6 12" id="KW-0808">Transferase</keyword>
<evidence type="ECO:0000259" key="14">
    <source>
        <dbReference type="Pfam" id="PF15924"/>
    </source>
</evidence>
<dbReference type="PANTHER" id="PTHR45919">
    <property type="entry name" value="GDP-MAN:MAN(3)GLCNAC(2)-PP-DOL ALPHA-1,2-MANNOSYLTRANSFERASE"/>
    <property type="match status" value="1"/>
</dbReference>
<dbReference type="Gene3D" id="3.40.50.2000">
    <property type="entry name" value="Glycogen Phosphorylase B"/>
    <property type="match status" value="2"/>
</dbReference>
<feature type="domain" description="ALG11 mannosyltransferase N-terminal" evidence="14">
    <location>
        <begin position="61"/>
        <end position="264"/>
    </location>
</feature>
<keyword evidence="8 12" id="KW-0256">Endoplasmic reticulum</keyword>
<evidence type="ECO:0000259" key="13">
    <source>
        <dbReference type="Pfam" id="PF00534"/>
    </source>
</evidence>
<reference evidence="15" key="1">
    <citation type="submission" date="2022-07" db="EMBL/GenBank/DDBJ databases">
        <title>Phylogenomic reconstructions and comparative analyses of Kickxellomycotina fungi.</title>
        <authorList>
            <person name="Reynolds N.K."/>
            <person name="Stajich J.E."/>
            <person name="Barry K."/>
            <person name="Grigoriev I.V."/>
            <person name="Crous P."/>
            <person name="Smith M.E."/>
        </authorList>
    </citation>
    <scope>NUCLEOTIDE SEQUENCE</scope>
    <source>
        <strain evidence="15">RSA 476</strain>
    </source>
</reference>
<name>A0A9W8IMZ3_9FUNG</name>
<dbReference type="EC" id="2.4.1.131" evidence="3 12"/>
<evidence type="ECO:0000256" key="6">
    <source>
        <dbReference type="ARBA" id="ARBA00022679"/>
    </source>
</evidence>
<comment type="function">
    <text evidence="12">GDP-Man:Man(3)GlcNAc(2)-PP-Dol alpha-1,2-mannosyltransferase that operates in the biosynthetic pathway of dolichol-linked oligosaccharides, the glycan precursors employed in protein asparagine (N)-glycosylation. The assembly of dolichol-linked oligosaccharides begins on the cytosolic side of the endoplasmic reticulum membrane and finishes in its lumen. The sequential addition of sugars to dolichol pyrophosphate produces dolichol-linked oligosaccharides containing fourteen sugars, including two GlcNAcs, nine mannoses and three glucoses. Once assembled, the oligosaccharide is transferred from the lipid to nascent proteins by oligosaccharyltransferases. Catalyzes, on the cytoplasmic face of the endoplasmic reticulum, the addition of the fourth and fifth mannose residues to the dolichol-linked oligosaccharide chain, to produce Man(5)GlcNAc(2)-PP-dolichol core oligosaccharide.</text>
</comment>
<proteinExistence type="inferred from homology"/>
<feature type="domain" description="Glycosyl transferase family 1" evidence="13">
    <location>
        <begin position="350"/>
        <end position="443"/>
    </location>
</feature>
<evidence type="ECO:0000256" key="5">
    <source>
        <dbReference type="ARBA" id="ARBA00022676"/>
    </source>
</evidence>
<evidence type="ECO:0000256" key="4">
    <source>
        <dbReference type="ARBA" id="ARBA00022018"/>
    </source>
</evidence>
<organism evidence="15 16">
    <name type="scientific">Coemansia aciculifera</name>
    <dbReference type="NCBI Taxonomy" id="417176"/>
    <lineage>
        <taxon>Eukaryota</taxon>
        <taxon>Fungi</taxon>
        <taxon>Fungi incertae sedis</taxon>
        <taxon>Zoopagomycota</taxon>
        <taxon>Kickxellomycotina</taxon>
        <taxon>Kickxellomycetes</taxon>
        <taxon>Kickxellales</taxon>
        <taxon>Kickxellaceae</taxon>
        <taxon>Coemansia</taxon>
    </lineage>
</organism>
<evidence type="ECO:0000313" key="15">
    <source>
        <dbReference type="EMBL" id="KAJ2865910.1"/>
    </source>
</evidence>
<evidence type="ECO:0000256" key="3">
    <source>
        <dbReference type="ARBA" id="ARBA00012645"/>
    </source>
</evidence>
<evidence type="ECO:0000256" key="11">
    <source>
        <dbReference type="ARBA" id="ARBA00045065"/>
    </source>
</evidence>
<dbReference type="InterPro" id="IPR031814">
    <property type="entry name" value="ALG11_N"/>
</dbReference>
<gene>
    <name evidence="15" type="primary">ALG11</name>
    <name evidence="15" type="ORF">GGH94_001907</name>
</gene>
<dbReference type="CDD" id="cd03806">
    <property type="entry name" value="GT4_ALG11-like"/>
    <property type="match status" value="1"/>
</dbReference>
<feature type="transmembrane region" description="Helical" evidence="12">
    <location>
        <begin position="6"/>
        <end position="28"/>
    </location>
</feature>
<evidence type="ECO:0000256" key="10">
    <source>
        <dbReference type="ARBA" id="ARBA00023136"/>
    </source>
</evidence>
<comment type="similarity">
    <text evidence="12">Belongs to the glycosyltransferase group 1 family. Glycosyltransferase 4 subfamily.</text>
</comment>